<accession>A0A0F9KQP5</accession>
<name>A0A0F9KQP5_9ZZZZ</name>
<feature type="non-terminal residue" evidence="1">
    <location>
        <position position="1"/>
    </location>
</feature>
<evidence type="ECO:0000313" key="1">
    <source>
        <dbReference type="EMBL" id="KKM77071.1"/>
    </source>
</evidence>
<sequence length="139" mass="15905">VVEFQGKVTGIWFNFIEESPELGSVCLRLPTSEEYEEIRNLTVKPGKPDYHRGQRYETEKTNEILSRKLSLRKFIVDWKEVSLDGQVMDCTDENKEKMIKVQDFQLFIGVCIEKLVDGNKTIEEARVKNSGSSVNGDSA</sequence>
<protein>
    <submittedName>
        <fullName evidence="1">Uncharacterized protein</fullName>
    </submittedName>
</protein>
<gene>
    <name evidence="1" type="ORF">LCGC14_1373790</name>
</gene>
<reference evidence="1" key="1">
    <citation type="journal article" date="2015" name="Nature">
        <title>Complex archaea that bridge the gap between prokaryotes and eukaryotes.</title>
        <authorList>
            <person name="Spang A."/>
            <person name="Saw J.H."/>
            <person name="Jorgensen S.L."/>
            <person name="Zaremba-Niedzwiedzka K."/>
            <person name="Martijn J."/>
            <person name="Lind A.E."/>
            <person name="van Eijk R."/>
            <person name="Schleper C."/>
            <person name="Guy L."/>
            <person name="Ettema T.J."/>
        </authorList>
    </citation>
    <scope>NUCLEOTIDE SEQUENCE</scope>
</reference>
<organism evidence="1">
    <name type="scientific">marine sediment metagenome</name>
    <dbReference type="NCBI Taxonomy" id="412755"/>
    <lineage>
        <taxon>unclassified sequences</taxon>
        <taxon>metagenomes</taxon>
        <taxon>ecological metagenomes</taxon>
    </lineage>
</organism>
<dbReference type="AlphaFoldDB" id="A0A0F9KQP5"/>
<comment type="caution">
    <text evidence="1">The sequence shown here is derived from an EMBL/GenBank/DDBJ whole genome shotgun (WGS) entry which is preliminary data.</text>
</comment>
<proteinExistence type="predicted"/>
<dbReference type="EMBL" id="LAZR01008703">
    <property type="protein sequence ID" value="KKM77071.1"/>
    <property type="molecule type" value="Genomic_DNA"/>
</dbReference>